<dbReference type="InterPro" id="IPR043519">
    <property type="entry name" value="NT_sf"/>
</dbReference>
<dbReference type="Proteomes" id="UP000178429">
    <property type="component" value="Unassembled WGS sequence"/>
</dbReference>
<proteinExistence type="predicted"/>
<evidence type="ECO:0000259" key="2">
    <source>
        <dbReference type="Pfam" id="PF01909"/>
    </source>
</evidence>
<dbReference type="AlphaFoldDB" id="A0A1F8C2L3"/>
<dbReference type="Pfam" id="PF01909">
    <property type="entry name" value="NTP_transf_2"/>
    <property type="match status" value="1"/>
</dbReference>
<evidence type="ECO:0000313" key="3">
    <source>
        <dbReference type="EMBL" id="OGM70079.1"/>
    </source>
</evidence>
<evidence type="ECO:0000313" key="4">
    <source>
        <dbReference type="Proteomes" id="UP000178429"/>
    </source>
</evidence>
<accession>A0A1F8C2L3</accession>
<organism evidence="3 4">
    <name type="scientific">Candidatus Woesebacteria bacterium RIFCSPLOWO2_01_FULL_44_14</name>
    <dbReference type="NCBI Taxonomy" id="1802525"/>
    <lineage>
        <taxon>Bacteria</taxon>
        <taxon>Candidatus Woeseibacteriota</taxon>
    </lineage>
</organism>
<dbReference type="EMBL" id="MGHL01000006">
    <property type="protein sequence ID" value="OGM70079.1"/>
    <property type="molecule type" value="Genomic_DNA"/>
</dbReference>
<comment type="caution">
    <text evidence="3">The sequence shown here is derived from an EMBL/GenBank/DDBJ whole genome shotgun (WGS) entry which is preliminary data.</text>
</comment>
<protein>
    <recommendedName>
        <fullName evidence="2">Polymerase nucleotidyl transferase domain-containing protein</fullName>
    </recommendedName>
</protein>
<keyword evidence="1" id="KW-0812">Transmembrane</keyword>
<sequence>MDLRPQQHKQDNRGISQIEVGLAAAIAYHNIFDYPLRHDELTKWYCGSQTPKLIAPDTLVASKDNFYFIAGRENLVLKRLFREKTSERKIKIAEAAARVLSKIPTVKMVAVTGSLAMRNARDDSDIDLMIITQKGTLWLTRAVAYLILKLAKFSLRTPGKKDEKDKLCTNIWLDETDLFWTKQNIFTAHEIAQVVSLVNKDNTHEKFLEENSWIVNYWPGTAQARQDIKKKKHTISRYLNIIISFANFLAFGLQYLYMKPKITREVVTPTRALFHPVDWSEEILSRFGLAS</sequence>
<dbReference type="SUPFAM" id="SSF81301">
    <property type="entry name" value="Nucleotidyltransferase"/>
    <property type="match status" value="1"/>
</dbReference>
<gene>
    <name evidence="3" type="ORF">A2975_03315</name>
</gene>
<dbReference type="Gene3D" id="3.30.460.10">
    <property type="entry name" value="Beta Polymerase, domain 2"/>
    <property type="match status" value="1"/>
</dbReference>
<name>A0A1F8C2L3_9BACT</name>
<dbReference type="InterPro" id="IPR002934">
    <property type="entry name" value="Polymerase_NTP_transf_dom"/>
</dbReference>
<dbReference type="GO" id="GO:0016779">
    <property type="term" value="F:nucleotidyltransferase activity"/>
    <property type="evidence" value="ECO:0007669"/>
    <property type="project" value="InterPro"/>
</dbReference>
<keyword evidence="1" id="KW-0472">Membrane</keyword>
<feature type="domain" description="Polymerase nucleotidyl transferase" evidence="2">
    <location>
        <begin position="97"/>
        <end position="137"/>
    </location>
</feature>
<dbReference type="CDD" id="cd05403">
    <property type="entry name" value="NT_KNTase_like"/>
    <property type="match status" value="1"/>
</dbReference>
<keyword evidence="1" id="KW-1133">Transmembrane helix</keyword>
<dbReference type="STRING" id="1802525.A2975_03315"/>
<feature type="transmembrane region" description="Helical" evidence="1">
    <location>
        <begin position="238"/>
        <end position="257"/>
    </location>
</feature>
<reference evidence="3 4" key="1">
    <citation type="journal article" date="2016" name="Nat. Commun.">
        <title>Thousands of microbial genomes shed light on interconnected biogeochemical processes in an aquifer system.</title>
        <authorList>
            <person name="Anantharaman K."/>
            <person name="Brown C.T."/>
            <person name="Hug L.A."/>
            <person name="Sharon I."/>
            <person name="Castelle C.J."/>
            <person name="Probst A.J."/>
            <person name="Thomas B.C."/>
            <person name="Singh A."/>
            <person name="Wilkins M.J."/>
            <person name="Karaoz U."/>
            <person name="Brodie E.L."/>
            <person name="Williams K.H."/>
            <person name="Hubbard S.S."/>
            <person name="Banfield J.F."/>
        </authorList>
    </citation>
    <scope>NUCLEOTIDE SEQUENCE [LARGE SCALE GENOMIC DNA]</scope>
</reference>
<evidence type="ECO:0000256" key="1">
    <source>
        <dbReference type="SAM" id="Phobius"/>
    </source>
</evidence>